<evidence type="ECO:0000313" key="3">
    <source>
        <dbReference type="Proteomes" id="UP000279562"/>
    </source>
</evidence>
<name>A0A3P1ZWC7_9BACE</name>
<protein>
    <recommendedName>
        <fullName evidence="4">Phage abortive infection protein</fullName>
    </recommendedName>
</protein>
<keyword evidence="3" id="KW-1185">Reference proteome</keyword>
<dbReference type="EMBL" id="RQYF01000106">
    <property type="protein sequence ID" value="RRD87457.1"/>
    <property type="molecule type" value="Genomic_DNA"/>
</dbReference>
<feature type="transmembrane region" description="Helical" evidence="1">
    <location>
        <begin position="7"/>
        <end position="31"/>
    </location>
</feature>
<proteinExistence type="predicted"/>
<gene>
    <name evidence="2" type="ORF">EII33_13255</name>
</gene>
<reference evidence="2 3" key="1">
    <citation type="submission" date="2018-11" db="EMBL/GenBank/DDBJ databases">
        <title>Genomes From Bacteria Associated with the Canine Oral Cavity: a Test Case for Automated Genome-Based Taxonomic Assignment.</title>
        <authorList>
            <person name="Coil D.A."/>
            <person name="Jospin G."/>
            <person name="Darling A.E."/>
            <person name="Wallis C."/>
            <person name="Davis I.J."/>
            <person name="Harris S."/>
            <person name="Eisen J.A."/>
            <person name="Holcombe L.J."/>
            <person name="O'Flynn C."/>
        </authorList>
    </citation>
    <scope>NUCLEOTIDE SEQUENCE [LARGE SCALE GENOMIC DNA]</scope>
    <source>
        <strain evidence="2 3">OH1047_COT-310</strain>
    </source>
</reference>
<sequence>MNTIVKYILIAVALLAVLILLPVILAPILHLSHIDSYFNYGGKESDWISFWGNYLGAVITGLISFVILWYTIKTNKEENQAIIAANQMENTRILQANVAENTRIIEANQAENTRIMDANADLEAIRRKQECYLRFRTEVSIRLSKMDLLKFIGVFVDFDTPYRETKFRLESFHGQLTEDFNSFMVLYDGDCNDFIDEYRKVVDIITDKIHDFLRMFKEMNSTDDFQVRDDKQKEIREEVNKLKDLKPVINELWSKAKVEIDKLKV</sequence>
<keyword evidence="1" id="KW-0812">Transmembrane</keyword>
<evidence type="ECO:0008006" key="4">
    <source>
        <dbReference type="Google" id="ProtNLM"/>
    </source>
</evidence>
<keyword evidence="1" id="KW-0472">Membrane</keyword>
<evidence type="ECO:0000313" key="2">
    <source>
        <dbReference type="EMBL" id="RRD87457.1"/>
    </source>
</evidence>
<dbReference type="AlphaFoldDB" id="A0A3P1ZWC7"/>
<keyword evidence="1" id="KW-1133">Transmembrane helix</keyword>
<feature type="transmembrane region" description="Helical" evidence="1">
    <location>
        <begin position="51"/>
        <end position="72"/>
    </location>
</feature>
<dbReference type="Proteomes" id="UP000279562">
    <property type="component" value="Unassembled WGS sequence"/>
</dbReference>
<dbReference type="RefSeq" id="WP_125240106.1">
    <property type="nucleotide sequence ID" value="NZ_RQYF01000106.1"/>
</dbReference>
<comment type="caution">
    <text evidence="2">The sequence shown here is derived from an EMBL/GenBank/DDBJ whole genome shotgun (WGS) entry which is preliminary data.</text>
</comment>
<organism evidence="2 3">
    <name type="scientific">Prevotella heparinolytica</name>
    <dbReference type="NCBI Taxonomy" id="28113"/>
    <lineage>
        <taxon>Bacteria</taxon>
        <taxon>Pseudomonadati</taxon>
        <taxon>Bacteroidota</taxon>
        <taxon>Bacteroidia</taxon>
        <taxon>Bacteroidales</taxon>
        <taxon>Bacteroidaceae</taxon>
        <taxon>Bacteroides</taxon>
    </lineage>
</organism>
<evidence type="ECO:0000256" key="1">
    <source>
        <dbReference type="SAM" id="Phobius"/>
    </source>
</evidence>
<accession>A0A3P1ZWC7</accession>